<dbReference type="OrthoDB" id="9792858at2"/>
<keyword evidence="2 4" id="KW-0560">Oxidoreductase</keyword>
<proteinExistence type="inferred from homology"/>
<evidence type="ECO:0000313" key="5">
    <source>
        <dbReference type="Proteomes" id="UP000193077"/>
    </source>
</evidence>
<dbReference type="GO" id="GO:0010181">
    <property type="term" value="F:FMN binding"/>
    <property type="evidence" value="ECO:0007669"/>
    <property type="project" value="InterPro"/>
</dbReference>
<dbReference type="GO" id="GO:0042602">
    <property type="term" value="F:riboflavin reductase (NADPH) activity"/>
    <property type="evidence" value="ECO:0007669"/>
    <property type="project" value="TreeGrafter"/>
</dbReference>
<dbReference type="InterPro" id="IPR050268">
    <property type="entry name" value="NADH-dep_flavin_reductase"/>
</dbReference>
<dbReference type="EC" id="1.5.1.42" evidence="4"/>
<dbReference type="InterPro" id="IPR002563">
    <property type="entry name" value="Flavin_Rdtase-like_dom"/>
</dbReference>
<evidence type="ECO:0000256" key="1">
    <source>
        <dbReference type="ARBA" id="ARBA00008898"/>
    </source>
</evidence>
<accession>A0A1Y5SSC0</accession>
<dbReference type="GO" id="GO:0052874">
    <property type="term" value="F:FMN reductase (NADH) activity"/>
    <property type="evidence" value="ECO:0007669"/>
    <property type="project" value="UniProtKB-EC"/>
</dbReference>
<keyword evidence="5" id="KW-1185">Reference proteome</keyword>
<dbReference type="AlphaFoldDB" id="A0A1Y5SSC0"/>
<gene>
    <name evidence="4" type="primary">ntaB</name>
    <name evidence="4" type="ORF">TRL7639_02553</name>
</gene>
<dbReference type="Proteomes" id="UP000193077">
    <property type="component" value="Unassembled WGS sequence"/>
</dbReference>
<dbReference type="PANTHER" id="PTHR30466">
    <property type="entry name" value="FLAVIN REDUCTASE"/>
    <property type="match status" value="1"/>
</dbReference>
<dbReference type="InterPro" id="IPR012349">
    <property type="entry name" value="Split_barrel_FMN-bd"/>
</dbReference>
<protein>
    <submittedName>
        <fullName evidence="4">FMN reductase (NADH) NtaB</fullName>
        <ecNumber evidence="4">1.5.1.42</ecNumber>
    </submittedName>
</protein>
<evidence type="ECO:0000259" key="3">
    <source>
        <dbReference type="SMART" id="SM00903"/>
    </source>
</evidence>
<reference evidence="4 5" key="1">
    <citation type="submission" date="2017-03" db="EMBL/GenBank/DDBJ databases">
        <authorList>
            <person name="Afonso C.L."/>
            <person name="Miller P.J."/>
            <person name="Scott M.A."/>
            <person name="Spackman E."/>
            <person name="Goraichik I."/>
            <person name="Dimitrov K.M."/>
            <person name="Suarez D.L."/>
            <person name="Swayne D.E."/>
        </authorList>
    </citation>
    <scope>NUCLEOTIDE SEQUENCE [LARGE SCALE GENOMIC DNA]</scope>
    <source>
        <strain evidence="4 5">CECT 7639</strain>
    </source>
</reference>
<dbReference type="SMART" id="SM00903">
    <property type="entry name" value="Flavin_Reduct"/>
    <property type="match status" value="1"/>
</dbReference>
<sequence>MTETHFTPGPDTTLAFREALGCFGTGVTVVTTMTPQGPMAITVNSFASVSLDPALVLWCPAKTSTRYTEFMAAEHYVIHVMAEDQHSVAKGFAMDGTDFSVADWTPSGTGTPLLSGCLARFECAQSAVHDAGDHSIIVGQVHAAMHRPGRGLIFKRGQYGDFAPRG</sequence>
<evidence type="ECO:0000313" key="4">
    <source>
        <dbReference type="EMBL" id="SLN46633.1"/>
    </source>
</evidence>
<organism evidence="4 5">
    <name type="scientific">Falsiruegeria litorea R37</name>
    <dbReference type="NCBI Taxonomy" id="1200284"/>
    <lineage>
        <taxon>Bacteria</taxon>
        <taxon>Pseudomonadati</taxon>
        <taxon>Pseudomonadota</taxon>
        <taxon>Alphaproteobacteria</taxon>
        <taxon>Rhodobacterales</taxon>
        <taxon>Roseobacteraceae</taxon>
        <taxon>Falsiruegeria</taxon>
    </lineage>
</organism>
<dbReference type="PANTHER" id="PTHR30466:SF11">
    <property type="entry name" value="FLAVIN-DEPENDENT MONOOXYGENASE, REDUCTASE SUBUNIT HSAB"/>
    <property type="match status" value="1"/>
</dbReference>
<comment type="similarity">
    <text evidence="1">Belongs to the non-flavoprotein flavin reductase family.</text>
</comment>
<evidence type="ECO:0000256" key="2">
    <source>
        <dbReference type="ARBA" id="ARBA00023002"/>
    </source>
</evidence>
<dbReference type="RefSeq" id="WP_085796417.1">
    <property type="nucleotide sequence ID" value="NZ_FWFO01000001.1"/>
</dbReference>
<dbReference type="Gene3D" id="2.30.110.10">
    <property type="entry name" value="Electron Transport, Fmn-binding Protein, Chain A"/>
    <property type="match status" value="1"/>
</dbReference>
<name>A0A1Y5SSC0_9RHOB</name>
<dbReference type="SUPFAM" id="SSF50475">
    <property type="entry name" value="FMN-binding split barrel"/>
    <property type="match status" value="1"/>
</dbReference>
<dbReference type="Pfam" id="PF01613">
    <property type="entry name" value="Flavin_Reduct"/>
    <property type="match status" value="1"/>
</dbReference>
<dbReference type="EMBL" id="FWFO01000001">
    <property type="protein sequence ID" value="SLN46633.1"/>
    <property type="molecule type" value="Genomic_DNA"/>
</dbReference>
<feature type="domain" description="Flavin reductase like" evidence="3">
    <location>
        <begin position="20"/>
        <end position="161"/>
    </location>
</feature>